<keyword evidence="1" id="KW-0732">Signal</keyword>
<evidence type="ECO:0000256" key="1">
    <source>
        <dbReference type="SAM" id="SignalP"/>
    </source>
</evidence>
<evidence type="ECO:0000313" key="2">
    <source>
        <dbReference type="EMBL" id="MFC3963745.1"/>
    </source>
</evidence>
<dbReference type="InterPro" id="IPR046652">
    <property type="entry name" value="DUF6764"/>
</dbReference>
<dbReference type="Pfam" id="PF20550">
    <property type="entry name" value="DUF6764"/>
    <property type="match status" value="1"/>
</dbReference>
<organism evidence="2 3">
    <name type="scientific">Nocardia jiangsuensis</name>
    <dbReference type="NCBI Taxonomy" id="1691563"/>
    <lineage>
        <taxon>Bacteria</taxon>
        <taxon>Bacillati</taxon>
        <taxon>Actinomycetota</taxon>
        <taxon>Actinomycetes</taxon>
        <taxon>Mycobacteriales</taxon>
        <taxon>Nocardiaceae</taxon>
        <taxon>Nocardia</taxon>
    </lineage>
</organism>
<accession>A0ABV8DVQ5</accession>
<evidence type="ECO:0000313" key="3">
    <source>
        <dbReference type="Proteomes" id="UP001595696"/>
    </source>
</evidence>
<dbReference type="Proteomes" id="UP001595696">
    <property type="component" value="Unassembled WGS sequence"/>
</dbReference>
<feature type="chain" id="PRO_5045337556" evidence="1">
    <location>
        <begin position="27"/>
        <end position="179"/>
    </location>
</feature>
<dbReference type="EMBL" id="JBHSAX010000014">
    <property type="protein sequence ID" value="MFC3963745.1"/>
    <property type="molecule type" value="Genomic_DNA"/>
</dbReference>
<reference evidence="3" key="1">
    <citation type="journal article" date="2019" name="Int. J. Syst. Evol. Microbiol.">
        <title>The Global Catalogue of Microorganisms (GCM) 10K type strain sequencing project: providing services to taxonomists for standard genome sequencing and annotation.</title>
        <authorList>
            <consortium name="The Broad Institute Genomics Platform"/>
            <consortium name="The Broad Institute Genome Sequencing Center for Infectious Disease"/>
            <person name="Wu L."/>
            <person name="Ma J."/>
        </authorList>
    </citation>
    <scope>NUCLEOTIDE SEQUENCE [LARGE SCALE GENOMIC DNA]</scope>
    <source>
        <strain evidence="3">CGMCC 4.7330</strain>
    </source>
</reference>
<comment type="caution">
    <text evidence="2">The sequence shown here is derived from an EMBL/GenBank/DDBJ whole genome shotgun (WGS) entry which is preliminary data.</text>
</comment>
<dbReference type="RefSeq" id="WP_378613488.1">
    <property type="nucleotide sequence ID" value="NZ_JBHSAX010000014.1"/>
</dbReference>
<name>A0ABV8DVQ5_9NOCA</name>
<gene>
    <name evidence="2" type="ORF">ACFO0B_17265</name>
</gene>
<proteinExistence type="predicted"/>
<feature type="signal peptide" evidence="1">
    <location>
        <begin position="1"/>
        <end position="26"/>
    </location>
</feature>
<sequence length="179" mass="17340">MKLISAIVCSAAAVGTSFLLPGPAAAAQVRCVSEHGVDVTLIEGRTGCRASSDTSGQAYAAGLDGVGYASAAAGARALGIGAAGGVGVSEGSTGIPIALGYGSDAVARTTITADDPARSLAISVALEGSRASVRTEAGEVVCLGTAALAWDAATGRGCLATPFGRWLTSDAPSGQPDSE</sequence>
<protein>
    <submittedName>
        <fullName evidence="2">DUF6764 family protein</fullName>
    </submittedName>
</protein>
<keyword evidence="3" id="KW-1185">Reference proteome</keyword>